<dbReference type="EMBL" id="SOJN01000088">
    <property type="protein sequence ID" value="TET45275.1"/>
    <property type="molecule type" value="Genomic_DNA"/>
</dbReference>
<keyword evidence="2" id="KW-0121">Carboxypeptidase</keyword>
<accession>A0A523US22</accession>
<dbReference type="SUPFAM" id="SSF49452">
    <property type="entry name" value="Starch-binding domain-like"/>
    <property type="match status" value="1"/>
</dbReference>
<keyword evidence="1" id="KW-0732">Signal</keyword>
<dbReference type="Proteomes" id="UP000315525">
    <property type="component" value="Unassembled WGS sequence"/>
</dbReference>
<dbReference type="Pfam" id="PF13620">
    <property type="entry name" value="CarboxypepD_reg"/>
    <property type="match status" value="1"/>
</dbReference>
<evidence type="ECO:0000313" key="3">
    <source>
        <dbReference type="Proteomes" id="UP000315525"/>
    </source>
</evidence>
<gene>
    <name evidence="2" type="ORF">E3J62_07965</name>
</gene>
<feature type="chain" id="PRO_5021796084" evidence="1">
    <location>
        <begin position="23"/>
        <end position="157"/>
    </location>
</feature>
<dbReference type="GO" id="GO:0004180">
    <property type="term" value="F:carboxypeptidase activity"/>
    <property type="evidence" value="ECO:0007669"/>
    <property type="project" value="UniProtKB-KW"/>
</dbReference>
<keyword evidence="2" id="KW-0645">Protease</keyword>
<dbReference type="Gene3D" id="2.60.40.1120">
    <property type="entry name" value="Carboxypeptidase-like, regulatory domain"/>
    <property type="match status" value="1"/>
</dbReference>
<name>A0A523US22_UNCT6</name>
<organism evidence="2 3">
    <name type="scientific">candidate division TA06 bacterium</name>
    <dbReference type="NCBI Taxonomy" id="2250710"/>
    <lineage>
        <taxon>Bacteria</taxon>
        <taxon>Bacteria division TA06</taxon>
    </lineage>
</organism>
<keyword evidence="2" id="KW-0378">Hydrolase</keyword>
<sequence>MLMVRKVAVCAICLLIPCMSFAGLTGVIRGEVRFVSGDGVSRAEVFLKESGRMVRTTDSGFFVFVGVSPGLYTVRIYKEGAGTAVVRNVVVHMDLAARVFVTFDSGRSNIRHYFRNMLLEPGTMRYISGNRLRYLPIGISAQGIRTLPSRVEIDNYF</sequence>
<dbReference type="AlphaFoldDB" id="A0A523US22"/>
<proteinExistence type="predicted"/>
<dbReference type="InterPro" id="IPR013784">
    <property type="entry name" value="Carb-bd-like_fold"/>
</dbReference>
<evidence type="ECO:0000256" key="1">
    <source>
        <dbReference type="SAM" id="SignalP"/>
    </source>
</evidence>
<feature type="signal peptide" evidence="1">
    <location>
        <begin position="1"/>
        <end position="22"/>
    </location>
</feature>
<evidence type="ECO:0000313" key="2">
    <source>
        <dbReference type="EMBL" id="TET45275.1"/>
    </source>
</evidence>
<protein>
    <submittedName>
        <fullName evidence="2">Carboxypeptidase regulatory-like domain-containing protein</fullName>
    </submittedName>
</protein>
<comment type="caution">
    <text evidence="2">The sequence shown here is derived from an EMBL/GenBank/DDBJ whole genome shotgun (WGS) entry which is preliminary data.</text>
</comment>
<dbReference type="GO" id="GO:0030246">
    <property type="term" value="F:carbohydrate binding"/>
    <property type="evidence" value="ECO:0007669"/>
    <property type="project" value="InterPro"/>
</dbReference>
<reference evidence="2 3" key="1">
    <citation type="submission" date="2019-03" db="EMBL/GenBank/DDBJ databases">
        <title>Metabolic potential of uncultured bacteria and archaea associated with petroleum seepage in deep-sea sediments.</title>
        <authorList>
            <person name="Dong X."/>
            <person name="Hubert C."/>
        </authorList>
    </citation>
    <scope>NUCLEOTIDE SEQUENCE [LARGE SCALE GENOMIC DNA]</scope>
    <source>
        <strain evidence="2">E44_bin18</strain>
    </source>
</reference>